<dbReference type="EMBL" id="FRAA01000006">
    <property type="protein sequence ID" value="SHK55865.1"/>
    <property type="molecule type" value="Genomic_DNA"/>
</dbReference>
<dbReference type="Gene3D" id="1.10.390.10">
    <property type="entry name" value="Neutral Protease Domain 2"/>
    <property type="match status" value="1"/>
</dbReference>
<dbReference type="STRING" id="156994.SAMN04488028_10625"/>
<dbReference type="GO" id="GO:0070006">
    <property type="term" value="F:metalloaminopeptidase activity"/>
    <property type="evidence" value="ECO:0007669"/>
    <property type="project" value="TreeGrafter"/>
</dbReference>
<reference evidence="3" key="1">
    <citation type="submission" date="2016-11" db="EMBL/GenBank/DDBJ databases">
        <authorList>
            <person name="Varghese N."/>
            <person name="Submissions S."/>
        </authorList>
    </citation>
    <scope>NUCLEOTIDE SEQUENCE [LARGE SCALE GENOMIC DNA]</scope>
    <source>
        <strain evidence="3">DSM 26134</strain>
    </source>
</reference>
<dbReference type="Pfam" id="PF01433">
    <property type="entry name" value="Peptidase_M1"/>
    <property type="match status" value="1"/>
</dbReference>
<dbReference type="CDD" id="cd09604">
    <property type="entry name" value="M1_APN_like"/>
    <property type="match status" value="1"/>
</dbReference>
<dbReference type="InterPro" id="IPR014782">
    <property type="entry name" value="Peptidase_M1_dom"/>
</dbReference>
<keyword evidence="3" id="KW-1185">Reference proteome</keyword>
<dbReference type="PANTHER" id="PTHR11533:SF174">
    <property type="entry name" value="PUROMYCIN-SENSITIVE AMINOPEPTIDASE-RELATED"/>
    <property type="match status" value="1"/>
</dbReference>
<dbReference type="InterPro" id="IPR027268">
    <property type="entry name" value="Peptidase_M4/M1_CTD_sf"/>
</dbReference>
<dbReference type="Proteomes" id="UP000184474">
    <property type="component" value="Unassembled WGS sequence"/>
</dbReference>
<gene>
    <name evidence="2" type="ORF">SAMN04488028_10625</name>
</gene>
<evidence type="ECO:0000313" key="2">
    <source>
        <dbReference type="EMBL" id="SHK55865.1"/>
    </source>
</evidence>
<dbReference type="GO" id="GO:0042277">
    <property type="term" value="F:peptide binding"/>
    <property type="evidence" value="ECO:0007669"/>
    <property type="project" value="TreeGrafter"/>
</dbReference>
<sequence length="754" mass="86996">MFEHDCIDLFIHQNNNLMRVLTLVVLISSISWMSFAQDKTWRGKFEPIDRMIDPPSTYRTASGAPGADYWQQRADYKIKASLDEKTRVLSGEETITYYNNSPDELPYLWLQLEQNVNRKENEGFGGIFSVKDSMTSQRMQYLLRPIEFEAGYTISYIKDASGKTLKSLVNNTMMKVMLPEPLQPNTSVTFSIGWSYPVTDRSNFLLSREGYEYFPEDDNCVFLIAHWFPRMAVYNDTEGWQNQQFQKLGEFALEFGNYDVEITVPADHLVAATGELQNDKDILSSDQKKRMTKARKSFDEPIMIVTPEEAAANEKTKSTDTKTWKFHAENVRDFAFASSRKFIWDAQAVKLPNRITMAMSFYPKEGLPVWSEESTQAVVHALEVYSEATFNYPYPVAISVNTSNIGMEFPMISFNGGRPIDGEMSHNAKEGMIRTIVHEVGHNWFPMIVSSDERKWMWMDEGLNTYLDQKTMAERYPQFHSLTPKDMIPYMDGDQNVMRPIMVTSDVESLYSIGANFYDKPTAGFQILRESVMGPELFDAAFKEYATRWMYKHPNPADLFRTLEDASAVDLDWFWRGWYFTTDKVDINLTEVKWFQMSEEEVVIENKGKKVKSKISGKDEKAEMTKDFSAGPQPFNMINTPDKSYGGFLSRIDETAMRDQVSGKNIYELTLKNEGGLIMPVIIEWTYTDGSTEIDRLPAEVWRLNEVQIKKTFLKEKEVASITIDPQQELPDVNMENNSFPRIEVKSEFDAFKE</sequence>
<proteinExistence type="predicted"/>
<evidence type="ECO:0000313" key="3">
    <source>
        <dbReference type="Proteomes" id="UP000184474"/>
    </source>
</evidence>
<protein>
    <submittedName>
        <fullName evidence="2">Peptidase family M1</fullName>
    </submittedName>
</protein>
<dbReference type="InterPro" id="IPR050344">
    <property type="entry name" value="Peptidase_M1_aminopeptidases"/>
</dbReference>
<accession>A0A1M6TFQ3</accession>
<name>A0A1M6TFQ3_REIAG</name>
<dbReference type="GO" id="GO:0043171">
    <property type="term" value="P:peptide catabolic process"/>
    <property type="evidence" value="ECO:0007669"/>
    <property type="project" value="TreeGrafter"/>
</dbReference>
<evidence type="ECO:0000259" key="1">
    <source>
        <dbReference type="Pfam" id="PF01433"/>
    </source>
</evidence>
<feature type="domain" description="Peptidase M1 membrane alanine aminopeptidase" evidence="1">
    <location>
        <begin position="378"/>
        <end position="578"/>
    </location>
</feature>
<dbReference type="GO" id="GO:0008270">
    <property type="term" value="F:zinc ion binding"/>
    <property type="evidence" value="ECO:0007669"/>
    <property type="project" value="InterPro"/>
</dbReference>
<dbReference type="SUPFAM" id="SSF55486">
    <property type="entry name" value="Metalloproteases ('zincins'), catalytic domain"/>
    <property type="match status" value="1"/>
</dbReference>
<organism evidence="2 3">
    <name type="scientific">Reichenbachiella agariperforans</name>
    <dbReference type="NCBI Taxonomy" id="156994"/>
    <lineage>
        <taxon>Bacteria</taxon>
        <taxon>Pseudomonadati</taxon>
        <taxon>Bacteroidota</taxon>
        <taxon>Cytophagia</taxon>
        <taxon>Cytophagales</taxon>
        <taxon>Reichenbachiellaceae</taxon>
        <taxon>Reichenbachiella</taxon>
    </lineage>
</organism>
<dbReference type="GO" id="GO:0005737">
    <property type="term" value="C:cytoplasm"/>
    <property type="evidence" value="ECO:0007669"/>
    <property type="project" value="TreeGrafter"/>
</dbReference>
<dbReference type="PANTHER" id="PTHR11533">
    <property type="entry name" value="PROTEASE M1 ZINC METALLOPROTEASE"/>
    <property type="match status" value="1"/>
</dbReference>
<dbReference type="AlphaFoldDB" id="A0A1M6TFQ3"/>
<dbReference type="GO" id="GO:0005615">
    <property type="term" value="C:extracellular space"/>
    <property type="evidence" value="ECO:0007669"/>
    <property type="project" value="TreeGrafter"/>
</dbReference>
<dbReference type="GO" id="GO:0016020">
    <property type="term" value="C:membrane"/>
    <property type="evidence" value="ECO:0007669"/>
    <property type="project" value="TreeGrafter"/>
</dbReference>